<accession>A0A8T0W9F2</accession>
<dbReference type="Proteomes" id="UP000823388">
    <property type="component" value="Chromosome 2K"/>
</dbReference>
<comment type="caution">
    <text evidence="2">The sequence shown here is derived from an EMBL/GenBank/DDBJ whole genome shotgun (WGS) entry which is preliminary data.</text>
</comment>
<feature type="region of interest" description="Disordered" evidence="1">
    <location>
        <begin position="133"/>
        <end position="156"/>
    </location>
</feature>
<feature type="region of interest" description="Disordered" evidence="1">
    <location>
        <begin position="1"/>
        <end position="35"/>
    </location>
</feature>
<evidence type="ECO:0000313" key="3">
    <source>
        <dbReference type="Proteomes" id="UP000823388"/>
    </source>
</evidence>
<dbReference type="EMBL" id="CM029039">
    <property type="protein sequence ID" value="KAG2644055.1"/>
    <property type="molecule type" value="Genomic_DNA"/>
</dbReference>
<evidence type="ECO:0000313" key="2">
    <source>
        <dbReference type="EMBL" id="KAG2644055.1"/>
    </source>
</evidence>
<evidence type="ECO:0000256" key="1">
    <source>
        <dbReference type="SAM" id="MobiDB-lite"/>
    </source>
</evidence>
<keyword evidence="3" id="KW-1185">Reference proteome</keyword>
<gene>
    <name evidence="2" type="ORF">PVAP13_2KG401505</name>
</gene>
<reference evidence="2" key="1">
    <citation type="submission" date="2020-05" db="EMBL/GenBank/DDBJ databases">
        <title>WGS assembly of Panicum virgatum.</title>
        <authorList>
            <person name="Lovell J.T."/>
            <person name="Jenkins J."/>
            <person name="Shu S."/>
            <person name="Juenger T.E."/>
            <person name="Schmutz J."/>
        </authorList>
    </citation>
    <scope>NUCLEOTIDE SEQUENCE</scope>
    <source>
        <strain evidence="2">AP13</strain>
    </source>
</reference>
<organism evidence="2 3">
    <name type="scientific">Panicum virgatum</name>
    <name type="common">Blackwell switchgrass</name>
    <dbReference type="NCBI Taxonomy" id="38727"/>
    <lineage>
        <taxon>Eukaryota</taxon>
        <taxon>Viridiplantae</taxon>
        <taxon>Streptophyta</taxon>
        <taxon>Embryophyta</taxon>
        <taxon>Tracheophyta</taxon>
        <taxon>Spermatophyta</taxon>
        <taxon>Magnoliopsida</taxon>
        <taxon>Liliopsida</taxon>
        <taxon>Poales</taxon>
        <taxon>Poaceae</taxon>
        <taxon>PACMAD clade</taxon>
        <taxon>Panicoideae</taxon>
        <taxon>Panicodae</taxon>
        <taxon>Paniceae</taxon>
        <taxon>Panicinae</taxon>
        <taxon>Panicum</taxon>
        <taxon>Panicum sect. Hiantes</taxon>
    </lineage>
</organism>
<feature type="region of interest" description="Disordered" evidence="1">
    <location>
        <begin position="61"/>
        <end position="89"/>
    </location>
</feature>
<proteinExistence type="predicted"/>
<dbReference type="AlphaFoldDB" id="A0A8T0W9F2"/>
<name>A0A8T0W9F2_PANVG</name>
<protein>
    <submittedName>
        <fullName evidence="2">Uncharacterized protein</fullName>
    </submittedName>
</protein>
<sequence>MAPQRKKTTNAGAPDTEGPNLHEVPIGQSSPNELTSTQLIEKEKRIKAECAIEAKKAAAAGKKAAAASAASKKAAAASAATTAEPETLNNLSQLENDQLEQNLYNELNLELRALEMKKAHLANQLATKKRAAEQTQKLAEAKRRVTGMHAEIQKMQ</sequence>